<comment type="caution">
    <text evidence="6">Lacks conserved residue(s) required for the propagation of feature annotation.</text>
</comment>
<dbReference type="EC" id="3.6.-.-" evidence="6"/>
<reference evidence="11 12" key="1">
    <citation type="submission" date="2019-02" db="EMBL/GenBank/DDBJ databases">
        <title>Deep-cultivation of Planctomycetes and their phenomic and genomic characterization uncovers novel biology.</title>
        <authorList>
            <person name="Wiegand S."/>
            <person name="Jogler M."/>
            <person name="Boedeker C."/>
            <person name="Pinto D."/>
            <person name="Vollmers J."/>
            <person name="Rivas-Marin E."/>
            <person name="Kohn T."/>
            <person name="Peeters S.H."/>
            <person name="Heuer A."/>
            <person name="Rast P."/>
            <person name="Oberbeckmann S."/>
            <person name="Bunk B."/>
            <person name="Jeske O."/>
            <person name="Meyerdierks A."/>
            <person name="Storesund J.E."/>
            <person name="Kallscheuer N."/>
            <person name="Luecker S."/>
            <person name="Lage O.M."/>
            <person name="Pohl T."/>
            <person name="Merkel B.J."/>
            <person name="Hornburger P."/>
            <person name="Mueller R.-W."/>
            <person name="Bruemmer F."/>
            <person name="Labrenz M."/>
            <person name="Spormann A.M."/>
            <person name="Op den Camp H."/>
            <person name="Overmann J."/>
            <person name="Amann R."/>
            <person name="Jetten M.S.M."/>
            <person name="Mascher T."/>
            <person name="Medema M.H."/>
            <person name="Devos D.P."/>
            <person name="Kaster A.-K."/>
            <person name="Ovreas L."/>
            <person name="Rohde M."/>
            <person name="Galperin M.Y."/>
            <person name="Jogler C."/>
        </authorList>
    </citation>
    <scope>NUCLEOTIDE SEQUENCE [LARGE SCALE GENOMIC DNA]</scope>
    <source>
        <strain evidence="11 12">KS4</strain>
    </source>
</reference>
<evidence type="ECO:0000313" key="11">
    <source>
        <dbReference type="EMBL" id="QDU34171.1"/>
    </source>
</evidence>
<dbReference type="EMBL" id="CP036425">
    <property type="protein sequence ID" value="QDU34171.1"/>
    <property type="molecule type" value="Genomic_DNA"/>
</dbReference>
<keyword evidence="3 6" id="KW-0547">Nucleotide-binding</keyword>
<keyword evidence="6" id="KW-0479">Metal-binding</keyword>
<dbReference type="Pfam" id="PF01926">
    <property type="entry name" value="MMR_HSR1"/>
    <property type="match status" value="1"/>
</dbReference>
<dbReference type="InterPro" id="IPR004520">
    <property type="entry name" value="GTPase_MnmE"/>
</dbReference>
<evidence type="ECO:0000259" key="9">
    <source>
        <dbReference type="Pfam" id="PF10396"/>
    </source>
</evidence>
<evidence type="ECO:0000256" key="7">
    <source>
        <dbReference type="SAM" id="MobiDB-lite"/>
    </source>
</evidence>
<keyword evidence="6" id="KW-0963">Cytoplasm</keyword>
<dbReference type="Pfam" id="PF10396">
    <property type="entry name" value="TrmE_N"/>
    <property type="match status" value="1"/>
</dbReference>
<keyword evidence="4 6" id="KW-0630">Potassium</keyword>
<protein>
    <recommendedName>
        <fullName evidence="6">tRNA modification GTPase MnmE</fullName>
        <ecNumber evidence="6">3.6.-.-</ecNumber>
    </recommendedName>
</protein>
<dbReference type="InterPro" id="IPR018948">
    <property type="entry name" value="GTP-bd_TrmE_N"/>
</dbReference>
<name>A0A517YVA8_9BACT</name>
<feature type="binding site" evidence="6">
    <location>
        <position position="258"/>
    </location>
    <ligand>
        <name>Mg(2+)</name>
        <dbReference type="ChEBI" id="CHEBI:18420"/>
    </ligand>
</feature>
<evidence type="ECO:0000256" key="3">
    <source>
        <dbReference type="ARBA" id="ARBA00022741"/>
    </source>
</evidence>
<evidence type="ECO:0000256" key="5">
    <source>
        <dbReference type="ARBA" id="ARBA00023134"/>
    </source>
</evidence>
<comment type="subcellular location">
    <subcellularLocation>
        <location evidence="6">Cytoplasm</location>
    </subcellularLocation>
</comment>
<evidence type="ECO:0000259" key="10">
    <source>
        <dbReference type="Pfam" id="PF12631"/>
    </source>
</evidence>
<dbReference type="CDD" id="cd14858">
    <property type="entry name" value="TrmE_N"/>
    <property type="match status" value="1"/>
</dbReference>
<dbReference type="PANTHER" id="PTHR42714:SF2">
    <property type="entry name" value="TRNA MODIFICATION GTPASE GTPBP3, MITOCHONDRIAL"/>
    <property type="match status" value="1"/>
</dbReference>
<dbReference type="Gene3D" id="1.20.120.430">
    <property type="entry name" value="tRNA modification GTPase MnmE domain 2"/>
    <property type="match status" value="1"/>
</dbReference>
<feature type="binding site" evidence="6">
    <location>
        <position position="53"/>
    </location>
    <ligand>
        <name>(6S)-5-formyl-5,6,7,8-tetrahydrofolate</name>
        <dbReference type="ChEBI" id="CHEBI:57457"/>
    </ligand>
</feature>
<dbReference type="Gene3D" id="3.40.50.300">
    <property type="entry name" value="P-loop containing nucleotide triphosphate hydrolases"/>
    <property type="match status" value="1"/>
</dbReference>
<feature type="binding site" evidence="6">
    <location>
        <position position="480"/>
    </location>
    <ligand>
        <name>(6S)-5-formyl-5,6,7,8-tetrahydrofolate</name>
        <dbReference type="ChEBI" id="CHEBI:57457"/>
    </ligand>
</feature>
<dbReference type="GO" id="GO:0005829">
    <property type="term" value="C:cytosol"/>
    <property type="evidence" value="ECO:0007669"/>
    <property type="project" value="TreeGrafter"/>
</dbReference>
<dbReference type="InterPro" id="IPR027266">
    <property type="entry name" value="TrmE/GcvT-like"/>
</dbReference>
<evidence type="ECO:0000256" key="6">
    <source>
        <dbReference type="HAMAP-Rule" id="MF_00379"/>
    </source>
</evidence>
<dbReference type="SUPFAM" id="SSF103025">
    <property type="entry name" value="Folate-binding domain"/>
    <property type="match status" value="1"/>
</dbReference>
<evidence type="ECO:0000256" key="4">
    <source>
        <dbReference type="ARBA" id="ARBA00022958"/>
    </source>
</evidence>
<dbReference type="RefSeq" id="WP_145077797.1">
    <property type="nucleotide sequence ID" value="NZ_CP036425.1"/>
</dbReference>
<feature type="domain" description="G" evidence="8">
    <location>
        <begin position="246"/>
        <end position="337"/>
    </location>
</feature>
<accession>A0A517YVA8</accession>
<feature type="domain" description="GTP-binding protein TrmE N-terminal" evidence="9">
    <location>
        <begin position="36"/>
        <end position="147"/>
    </location>
</feature>
<dbReference type="OrthoDB" id="9805918at2"/>
<dbReference type="SUPFAM" id="SSF52540">
    <property type="entry name" value="P-loop containing nucleoside triphosphate hydrolases"/>
    <property type="match status" value="1"/>
</dbReference>
<dbReference type="PANTHER" id="PTHR42714">
    <property type="entry name" value="TRNA MODIFICATION GTPASE GTPBP3"/>
    <property type="match status" value="1"/>
</dbReference>
<evidence type="ECO:0000256" key="2">
    <source>
        <dbReference type="ARBA" id="ARBA00022694"/>
    </source>
</evidence>
<sequence>MRESHSNLNSNASARSHHASTGCSLNDIGKLNRSETIVAVSSAPGQSARGLVRLSGNDAVKIALKLCDFDSELKERTICVGKLKDLGFACAVTFLPGPGSYTGDDTIEVQLPSHPALLEFIMQRSIGLGARLAEPGEFTFRAFACGKLDLTQAEGIAATISAASDGQLHAAEMLKNGKLGSFAFEIVNHLSIQLALVEAGIDFVDQEDVIPIKPNQLESNLNKIWHQLQELLKASRSWGAVESMPRVVLVGEPSVGKSTLFNAMLGKPRAVISAMPGTTRDILAEPTMIHSSLEVMLIDIAGLDHVDSSIDEHAQEAAQQAIDGADLVLCVSDPSCKQSFFDHIAPRTPKLYVQNKSDLFETSRHTINNDQMIQISALEHTGLEHLRKKITAHLRNRATSAHAEQLTLQPRHEAAIRSTIACLQEAIDLLENQINESRIFDIELIASAMREALDEMAALGGEMTPDDVIGHVFSSFCVGK</sequence>
<keyword evidence="5 6" id="KW-0342">GTP-binding</keyword>
<dbReference type="GO" id="GO:0030488">
    <property type="term" value="P:tRNA methylation"/>
    <property type="evidence" value="ECO:0007669"/>
    <property type="project" value="TreeGrafter"/>
</dbReference>
<comment type="cofactor">
    <cofactor evidence="6">
        <name>K(+)</name>
        <dbReference type="ChEBI" id="CHEBI:29103"/>
    </cofactor>
    <text evidence="6">Binds 1 potassium ion per subunit.</text>
</comment>
<dbReference type="KEGG" id="pcor:KS4_22330"/>
<dbReference type="GO" id="GO:0003924">
    <property type="term" value="F:GTPase activity"/>
    <property type="evidence" value="ECO:0007669"/>
    <property type="project" value="UniProtKB-UniRule"/>
</dbReference>
<dbReference type="InterPro" id="IPR005225">
    <property type="entry name" value="Small_GTP-bd"/>
</dbReference>
<dbReference type="Gene3D" id="3.30.1360.120">
    <property type="entry name" value="Probable tRNA modification gtpase trme, domain 1"/>
    <property type="match status" value="1"/>
</dbReference>
<feature type="binding site" evidence="6">
    <location>
        <position position="108"/>
    </location>
    <ligand>
        <name>(6S)-5-formyl-5,6,7,8-tetrahydrofolate</name>
        <dbReference type="ChEBI" id="CHEBI:57457"/>
    </ligand>
</feature>
<proteinExistence type="inferred from homology"/>
<dbReference type="InterPro" id="IPR006073">
    <property type="entry name" value="GTP-bd"/>
</dbReference>
<keyword evidence="12" id="KW-1185">Reference proteome</keyword>
<dbReference type="InterPro" id="IPR025867">
    <property type="entry name" value="MnmE_helical"/>
</dbReference>
<feature type="domain" description="MnmE helical" evidence="10">
    <location>
        <begin position="150"/>
        <end position="477"/>
    </location>
</feature>
<keyword evidence="6" id="KW-0460">Magnesium</keyword>
<dbReference type="GO" id="GO:0046872">
    <property type="term" value="F:metal ion binding"/>
    <property type="evidence" value="ECO:0007669"/>
    <property type="project" value="UniProtKB-KW"/>
</dbReference>
<dbReference type="AlphaFoldDB" id="A0A517YVA8"/>
<comment type="subunit">
    <text evidence="6">Homodimer. Heterotetramer of two MnmE and two MnmG subunits.</text>
</comment>
<evidence type="ECO:0000259" key="8">
    <source>
        <dbReference type="Pfam" id="PF01926"/>
    </source>
</evidence>
<dbReference type="GO" id="GO:0002098">
    <property type="term" value="P:tRNA wobble uridine modification"/>
    <property type="evidence" value="ECO:0007669"/>
    <property type="project" value="TreeGrafter"/>
</dbReference>
<gene>
    <name evidence="11" type="primary">mnmE_2</name>
    <name evidence="6" type="synonym">mnmE</name>
    <name evidence="6" type="synonym">trmE</name>
    <name evidence="11" type="ORF">KS4_22330</name>
</gene>
<keyword evidence="6 11" id="KW-0378">Hydrolase</keyword>
<dbReference type="NCBIfam" id="TIGR00231">
    <property type="entry name" value="small_GTP"/>
    <property type="match status" value="1"/>
</dbReference>
<comment type="function">
    <text evidence="6">Exhibits a very high intrinsic GTPase hydrolysis rate. Involved in the addition of a carboxymethylaminomethyl (cmnm) group at the wobble position (U34) of certain tRNAs, forming tRNA-cmnm(5)s(2)U34.</text>
</comment>
<evidence type="ECO:0000313" key="12">
    <source>
        <dbReference type="Proteomes" id="UP000317369"/>
    </source>
</evidence>
<organism evidence="11 12">
    <name type="scientific">Poriferisphaera corsica</name>
    <dbReference type="NCBI Taxonomy" id="2528020"/>
    <lineage>
        <taxon>Bacteria</taxon>
        <taxon>Pseudomonadati</taxon>
        <taxon>Planctomycetota</taxon>
        <taxon>Phycisphaerae</taxon>
        <taxon>Phycisphaerales</taxon>
        <taxon>Phycisphaeraceae</taxon>
        <taxon>Poriferisphaera</taxon>
    </lineage>
</organism>
<feature type="region of interest" description="Disordered" evidence="7">
    <location>
        <begin position="1"/>
        <end position="21"/>
    </location>
</feature>
<dbReference type="Proteomes" id="UP000317369">
    <property type="component" value="Chromosome"/>
</dbReference>
<dbReference type="InterPro" id="IPR027368">
    <property type="entry name" value="MnmE_dom2"/>
</dbReference>
<dbReference type="HAMAP" id="MF_00379">
    <property type="entry name" value="GTPase_MnmE"/>
    <property type="match status" value="1"/>
</dbReference>
<evidence type="ECO:0000256" key="1">
    <source>
        <dbReference type="ARBA" id="ARBA00011043"/>
    </source>
</evidence>
<feature type="binding site" evidence="6">
    <location>
        <begin position="273"/>
        <end position="279"/>
    </location>
    <ligand>
        <name>GTP</name>
        <dbReference type="ChEBI" id="CHEBI:37565"/>
    </ligand>
</feature>
<feature type="binding site" evidence="6">
    <location>
        <position position="147"/>
    </location>
    <ligand>
        <name>(6S)-5-formyl-5,6,7,8-tetrahydrofolate</name>
        <dbReference type="ChEBI" id="CHEBI:57457"/>
    </ligand>
</feature>
<feature type="binding site" evidence="6">
    <location>
        <position position="279"/>
    </location>
    <ligand>
        <name>Mg(2+)</name>
        <dbReference type="ChEBI" id="CHEBI:18420"/>
    </ligand>
</feature>
<dbReference type="Pfam" id="PF12631">
    <property type="entry name" value="MnmE_helical"/>
    <property type="match status" value="1"/>
</dbReference>
<feature type="compositionally biased region" description="Low complexity" evidence="7">
    <location>
        <begin position="1"/>
        <end position="14"/>
    </location>
</feature>
<dbReference type="GO" id="GO:0005525">
    <property type="term" value="F:GTP binding"/>
    <property type="evidence" value="ECO:0007669"/>
    <property type="project" value="UniProtKB-UniRule"/>
</dbReference>
<dbReference type="InterPro" id="IPR027417">
    <property type="entry name" value="P-loop_NTPase"/>
</dbReference>
<keyword evidence="2 6" id="KW-0819">tRNA processing</keyword>
<comment type="similarity">
    <text evidence="1 6">Belongs to the TRAFAC class TrmE-Era-EngA-EngB-Septin-like GTPase superfamily. TrmE GTPase family.</text>
</comment>